<evidence type="ECO:0000256" key="4">
    <source>
        <dbReference type="ARBA" id="ARBA00023054"/>
    </source>
</evidence>
<evidence type="ECO:0000256" key="11">
    <source>
        <dbReference type="ARBA" id="ARBA00041517"/>
    </source>
</evidence>
<dbReference type="GO" id="GO:0070286">
    <property type="term" value="P:axonemal dynein complex assembly"/>
    <property type="evidence" value="ECO:0007669"/>
    <property type="project" value="InterPro"/>
</dbReference>
<sequence length="460" mass="53733">MGPKKKGKGNKLARMSEEERIRYLQHRAAIEEEARRRKEQLVATYLKNKLKREEAFSRLNNAKINQQWRHVLRQIKNKDLKDDMKTLWSTFETAIKCKNKIIETLLLDLDGAEAQYMLSFKTHSEMIKKLIDMHESRLHDIHENYESQKSAILDEAYKEQKHIQAVANHDLELLGTVKYFTEVNSAEKLQESEKAATEQEDELRNTMQCRIEKMEGAQIKTLEALAKECQKVLRNYSAVIEPITVHYNALKIKDGMSSLDRIENMRCLHKYMETISRLKKQIQDMKMSHKANLENIKTEQSDLTSKFQRLRKQMKLLNDDHAAGIRHLSVVSSSVIAELKVLLEKGRQMQQISENCQKLTTTREKLLPIITKIQIADCENQHPLNACDEKMPEPYNKLLSFWQKFNESKLECEFLKMKHTVCSQENKELREMLQNYMGARPSTSAIPTTKPLNCLIRSQT</sequence>
<feature type="domain" description="Dynein regulatory complex protein 1/2 N-terminal" evidence="14">
    <location>
        <begin position="26"/>
        <end position="127"/>
    </location>
</feature>
<evidence type="ECO:0000256" key="3">
    <source>
        <dbReference type="ARBA" id="ARBA00022846"/>
    </source>
</evidence>
<dbReference type="PANTHER" id="PTHR21625:SF0">
    <property type="entry name" value="DYNEIN REGULATORY COMPLEX SUBUNIT 2"/>
    <property type="match status" value="1"/>
</dbReference>
<keyword evidence="5" id="KW-0969">Cilium</keyword>
<evidence type="ECO:0000256" key="9">
    <source>
        <dbReference type="ARBA" id="ARBA00038424"/>
    </source>
</evidence>
<evidence type="ECO:0000313" key="16">
    <source>
        <dbReference type="Proteomes" id="UP001152759"/>
    </source>
</evidence>
<evidence type="ECO:0000256" key="12">
    <source>
        <dbReference type="ARBA" id="ARBA00045865"/>
    </source>
</evidence>
<keyword evidence="7" id="KW-0966">Cell projection</keyword>
<dbReference type="KEGG" id="btab:109035514"/>
<gene>
    <name evidence="15" type="ORF">BEMITA_LOCUS1305</name>
</gene>
<evidence type="ECO:0000256" key="6">
    <source>
        <dbReference type="ARBA" id="ARBA00023212"/>
    </source>
</evidence>
<keyword evidence="16" id="KW-1185">Reference proteome</keyword>
<name>A0A9P0EYY1_BEMTA</name>
<dbReference type="InterPro" id="IPR039750">
    <property type="entry name" value="DRC1/DRC2"/>
</dbReference>
<dbReference type="AlphaFoldDB" id="A0A9P0EYY1"/>
<feature type="coiled-coil region" evidence="13">
    <location>
        <begin position="268"/>
        <end position="320"/>
    </location>
</feature>
<evidence type="ECO:0000259" key="14">
    <source>
        <dbReference type="Pfam" id="PF14772"/>
    </source>
</evidence>
<protein>
    <recommendedName>
        <fullName evidence="10">Dynein regulatory complex subunit 2</fullName>
    </recommendedName>
    <alternativeName>
        <fullName evidence="11">Coiled-coil domain-containing protein 65</fullName>
    </alternativeName>
</protein>
<evidence type="ECO:0000313" key="15">
    <source>
        <dbReference type="EMBL" id="CAH0381685.1"/>
    </source>
</evidence>
<dbReference type="GO" id="GO:0005858">
    <property type="term" value="C:axonemal dynein complex"/>
    <property type="evidence" value="ECO:0007669"/>
    <property type="project" value="InterPro"/>
</dbReference>
<dbReference type="PANTHER" id="PTHR21625">
    <property type="entry name" value="NYD-SP28 PROTEIN"/>
    <property type="match status" value="1"/>
</dbReference>
<evidence type="ECO:0000256" key="10">
    <source>
        <dbReference type="ARBA" id="ARBA00040899"/>
    </source>
</evidence>
<dbReference type="Pfam" id="PF14772">
    <property type="entry name" value="NYD-SP28"/>
    <property type="match status" value="1"/>
</dbReference>
<organism evidence="15 16">
    <name type="scientific">Bemisia tabaci</name>
    <name type="common">Sweetpotato whitefly</name>
    <name type="synonym">Aleurodes tabaci</name>
    <dbReference type="NCBI Taxonomy" id="7038"/>
    <lineage>
        <taxon>Eukaryota</taxon>
        <taxon>Metazoa</taxon>
        <taxon>Ecdysozoa</taxon>
        <taxon>Arthropoda</taxon>
        <taxon>Hexapoda</taxon>
        <taxon>Insecta</taxon>
        <taxon>Pterygota</taxon>
        <taxon>Neoptera</taxon>
        <taxon>Paraneoptera</taxon>
        <taxon>Hemiptera</taxon>
        <taxon>Sternorrhyncha</taxon>
        <taxon>Aleyrodoidea</taxon>
        <taxon>Aleyrodidae</taxon>
        <taxon>Aleyrodinae</taxon>
        <taxon>Bemisia</taxon>
    </lineage>
</organism>
<dbReference type="Proteomes" id="UP001152759">
    <property type="component" value="Chromosome 1"/>
</dbReference>
<keyword evidence="3" id="KW-0282">Flagellum</keyword>
<dbReference type="GO" id="GO:0060285">
    <property type="term" value="P:cilium-dependent cell motility"/>
    <property type="evidence" value="ECO:0007669"/>
    <property type="project" value="TreeGrafter"/>
</dbReference>
<evidence type="ECO:0000256" key="5">
    <source>
        <dbReference type="ARBA" id="ARBA00023069"/>
    </source>
</evidence>
<comment type="similarity">
    <text evidence="9">Belongs to the DRC2 family.</text>
</comment>
<proteinExistence type="inferred from homology"/>
<comment type="subcellular location">
    <subcellularLocation>
        <location evidence="1">Cytoplasm</location>
        <location evidence="1">Cytoskeleton</location>
        <location evidence="1">Flagellum axoneme</location>
    </subcellularLocation>
    <subcellularLocation>
        <location evidence="8">Cytoplasm</location>
        <location evidence="8">Cytoskeleton</location>
        <location evidence="8">Flagellum basal body</location>
    </subcellularLocation>
</comment>
<evidence type="ECO:0000256" key="8">
    <source>
        <dbReference type="ARBA" id="ARBA00037841"/>
    </source>
</evidence>
<evidence type="ECO:0000256" key="7">
    <source>
        <dbReference type="ARBA" id="ARBA00023273"/>
    </source>
</evidence>
<comment type="function">
    <text evidence="12">Component of the nexin-dynein regulatory complex (N-DRC), a key regulator of ciliary/flagellar motility which maintains the alignment and integrity of the distal axoneme and regulates microtubule sliding in motile axonemes. Plays a critical role in the assembly of N-DRC and also stabilizes the assembly of multiple inner dynein arms and radial spokes. Coassembles with DRC1 to form a central scaffold needed for assembly of the N-DRC and its attachment to the outer doublet microtubules.</text>
</comment>
<accession>A0A9P0EYY1</accession>
<dbReference type="EMBL" id="OU963862">
    <property type="protein sequence ID" value="CAH0381685.1"/>
    <property type="molecule type" value="Genomic_DNA"/>
</dbReference>
<keyword evidence="4 13" id="KW-0175">Coiled coil</keyword>
<evidence type="ECO:0000256" key="1">
    <source>
        <dbReference type="ARBA" id="ARBA00004611"/>
    </source>
</evidence>
<keyword evidence="6" id="KW-0206">Cytoskeleton</keyword>
<evidence type="ECO:0000256" key="13">
    <source>
        <dbReference type="SAM" id="Coils"/>
    </source>
</evidence>
<keyword evidence="2" id="KW-0963">Cytoplasm</keyword>
<evidence type="ECO:0000256" key="2">
    <source>
        <dbReference type="ARBA" id="ARBA00022490"/>
    </source>
</evidence>
<dbReference type="GO" id="GO:0003352">
    <property type="term" value="P:regulation of cilium movement"/>
    <property type="evidence" value="ECO:0007669"/>
    <property type="project" value="TreeGrafter"/>
</dbReference>
<dbReference type="InterPro" id="IPR039505">
    <property type="entry name" value="DRC1/2_N"/>
</dbReference>
<reference evidence="15" key="1">
    <citation type="submission" date="2021-12" db="EMBL/GenBank/DDBJ databases">
        <authorList>
            <person name="King R."/>
        </authorList>
    </citation>
    <scope>NUCLEOTIDE SEQUENCE</scope>
</reference>